<sequence>MDSLSTIISTERNEMIPETIFPTIKIFLALIQRLKW</sequence>
<dbReference type="WBParaSite" id="ALUE_0001956901-mRNA-1">
    <property type="protein sequence ID" value="ALUE_0001956901-mRNA-1"/>
    <property type="gene ID" value="ALUE_0001956901"/>
</dbReference>
<keyword evidence="1" id="KW-1185">Reference proteome</keyword>
<organism evidence="1 2">
    <name type="scientific">Ascaris lumbricoides</name>
    <name type="common">Giant roundworm</name>
    <dbReference type="NCBI Taxonomy" id="6252"/>
    <lineage>
        <taxon>Eukaryota</taxon>
        <taxon>Metazoa</taxon>
        <taxon>Ecdysozoa</taxon>
        <taxon>Nematoda</taxon>
        <taxon>Chromadorea</taxon>
        <taxon>Rhabditida</taxon>
        <taxon>Spirurina</taxon>
        <taxon>Ascaridomorpha</taxon>
        <taxon>Ascaridoidea</taxon>
        <taxon>Ascarididae</taxon>
        <taxon>Ascaris</taxon>
    </lineage>
</organism>
<evidence type="ECO:0000313" key="1">
    <source>
        <dbReference type="Proteomes" id="UP000036681"/>
    </source>
</evidence>
<dbReference type="Proteomes" id="UP000036681">
    <property type="component" value="Unplaced"/>
</dbReference>
<accession>A0A0M3ILE1</accession>
<reference evidence="2" key="1">
    <citation type="submission" date="2017-02" db="UniProtKB">
        <authorList>
            <consortium name="WormBaseParasite"/>
        </authorList>
    </citation>
    <scope>IDENTIFICATION</scope>
</reference>
<proteinExistence type="predicted"/>
<evidence type="ECO:0000313" key="2">
    <source>
        <dbReference type="WBParaSite" id="ALUE_0001956901-mRNA-1"/>
    </source>
</evidence>
<name>A0A0M3ILE1_ASCLU</name>
<protein>
    <submittedName>
        <fullName evidence="2">Uncharacterized protein</fullName>
    </submittedName>
</protein>
<dbReference type="AlphaFoldDB" id="A0A0M3ILE1"/>